<keyword evidence="2" id="KW-0732">Signal</keyword>
<evidence type="ECO:0000256" key="1">
    <source>
        <dbReference type="SAM" id="MobiDB-lite"/>
    </source>
</evidence>
<dbReference type="PROSITE" id="PS51257">
    <property type="entry name" value="PROKAR_LIPOPROTEIN"/>
    <property type="match status" value="1"/>
</dbReference>
<dbReference type="Pfam" id="PF09580">
    <property type="entry name" value="Spore_YhcN_YlaJ"/>
    <property type="match status" value="1"/>
</dbReference>
<dbReference type="RefSeq" id="WP_127002361.1">
    <property type="nucleotide sequence ID" value="NZ_CP034346.1"/>
</dbReference>
<evidence type="ECO:0008006" key="5">
    <source>
        <dbReference type="Google" id="ProtNLM"/>
    </source>
</evidence>
<dbReference type="EMBL" id="CP034346">
    <property type="protein sequence ID" value="AZS17110.1"/>
    <property type="molecule type" value="Genomic_DNA"/>
</dbReference>
<name>A0A3S9V3I5_9BACL</name>
<proteinExistence type="predicted"/>
<dbReference type="AlphaFoldDB" id="A0A3S9V3I5"/>
<feature type="signal peptide" evidence="2">
    <location>
        <begin position="1"/>
        <end position="20"/>
    </location>
</feature>
<feature type="chain" id="PRO_5039039116" description="Sporulation protein" evidence="2">
    <location>
        <begin position="21"/>
        <end position="352"/>
    </location>
</feature>
<dbReference type="InterPro" id="IPR019076">
    <property type="entry name" value="Spore_lipoprot_YhcN/YlaJ-like"/>
</dbReference>
<dbReference type="Proteomes" id="UP000270678">
    <property type="component" value="Chromosome"/>
</dbReference>
<evidence type="ECO:0000256" key="2">
    <source>
        <dbReference type="SAM" id="SignalP"/>
    </source>
</evidence>
<reference evidence="4" key="1">
    <citation type="submission" date="2018-12" db="EMBL/GenBank/DDBJ databases">
        <title>Complete genome sequence of Paenibacillus sp. MBLB1234.</title>
        <authorList>
            <person name="Nam Y.-D."/>
            <person name="Kang J."/>
            <person name="Chung W.-H."/>
            <person name="Park Y.S."/>
        </authorList>
    </citation>
    <scope>NUCLEOTIDE SEQUENCE [LARGE SCALE GENOMIC DNA]</scope>
    <source>
        <strain evidence="4">MBLB1234</strain>
    </source>
</reference>
<evidence type="ECO:0000313" key="4">
    <source>
        <dbReference type="Proteomes" id="UP000270678"/>
    </source>
</evidence>
<sequence length="352" mass="36946">MRKIVSLSLSAALIAGMVSITGCGTTTKNNNVRTQSLRQTEHRYDVNSIKPGNRMFTRSAGHGTTHRVHSLKSSPILSNKISGLSDVQTAHVLVSDRDAYVAVTMHNRQGVNRSSGISAKGLGAPLTPSGVTGGTGLNGTRGTGLNGTRGTGLNGTRGTGLDGTRGTGLNGTRGTGAYGMNGIYGTNGLHGVNTDGLNGTFRNRTNGFDGTYGIRGNTGMGGTYGTYNFMSSGTHHGIRNNSLSPFSTNGTGTVRDHVPQHVKNEITNKIKKTAPHIKNVYISSDPDFVTGVGGYTTKSRDGATLNGYVRDFERMVERVFPGRAGTMTGPSGYTPSGVNGLSTDGYRTHMNR</sequence>
<evidence type="ECO:0000313" key="3">
    <source>
        <dbReference type="EMBL" id="AZS17110.1"/>
    </source>
</evidence>
<accession>A0A3S9V3I5</accession>
<feature type="compositionally biased region" description="Gly residues" evidence="1">
    <location>
        <begin position="131"/>
        <end position="168"/>
    </location>
</feature>
<feature type="region of interest" description="Disordered" evidence="1">
    <location>
        <begin position="114"/>
        <end position="168"/>
    </location>
</feature>
<dbReference type="OrthoDB" id="1707228at2"/>
<keyword evidence="4" id="KW-1185">Reference proteome</keyword>
<feature type="region of interest" description="Disordered" evidence="1">
    <location>
        <begin position="326"/>
        <end position="352"/>
    </location>
</feature>
<organism evidence="3 4">
    <name type="scientific">Paenibacillus lutimineralis</name>
    <dbReference type="NCBI Taxonomy" id="2707005"/>
    <lineage>
        <taxon>Bacteria</taxon>
        <taxon>Bacillati</taxon>
        <taxon>Bacillota</taxon>
        <taxon>Bacilli</taxon>
        <taxon>Bacillales</taxon>
        <taxon>Paenibacillaceae</taxon>
        <taxon>Paenibacillus</taxon>
    </lineage>
</organism>
<feature type="compositionally biased region" description="Polar residues" evidence="1">
    <location>
        <begin position="328"/>
        <end position="342"/>
    </location>
</feature>
<gene>
    <name evidence="3" type="ORF">EI981_23445</name>
</gene>
<dbReference type="KEGG" id="plut:EI981_23445"/>
<protein>
    <recommendedName>
        <fullName evidence="5">Sporulation protein</fullName>
    </recommendedName>
</protein>